<feature type="compositionally biased region" description="Basic and acidic residues" evidence="5">
    <location>
        <begin position="485"/>
        <end position="500"/>
    </location>
</feature>
<dbReference type="HOGENOM" id="CLU_015888_0_0_1"/>
<reference evidence="7 8" key="1">
    <citation type="submission" date="2014-04" db="EMBL/GenBank/DDBJ databases">
        <authorList>
            <consortium name="DOE Joint Genome Institute"/>
            <person name="Kuo A."/>
            <person name="Ruytinx J."/>
            <person name="Rineau F."/>
            <person name="Colpaert J."/>
            <person name="Kohler A."/>
            <person name="Nagy L.G."/>
            <person name="Floudas D."/>
            <person name="Copeland A."/>
            <person name="Barry K.W."/>
            <person name="Cichocki N."/>
            <person name="Veneault-Fourrey C."/>
            <person name="LaButti K."/>
            <person name="Lindquist E.A."/>
            <person name="Lipzen A."/>
            <person name="Lundell T."/>
            <person name="Morin E."/>
            <person name="Murat C."/>
            <person name="Sun H."/>
            <person name="Tunlid A."/>
            <person name="Henrissat B."/>
            <person name="Grigoriev I.V."/>
            <person name="Hibbett D.S."/>
            <person name="Martin F."/>
            <person name="Nordberg H.P."/>
            <person name="Cantor M.N."/>
            <person name="Hua S.X."/>
        </authorList>
    </citation>
    <scope>NUCLEOTIDE SEQUENCE [LARGE SCALE GENOMIC DNA]</scope>
    <source>
        <strain evidence="7 8">UH-Slu-Lm8-n1</strain>
    </source>
</reference>
<keyword evidence="8" id="KW-1185">Reference proteome</keyword>
<dbReference type="OrthoDB" id="79830at2759"/>
<dbReference type="PROSITE" id="PS50199">
    <property type="entry name" value="ZF_RANBP2_2"/>
    <property type="match status" value="1"/>
</dbReference>
<evidence type="ECO:0000256" key="1">
    <source>
        <dbReference type="ARBA" id="ARBA00022723"/>
    </source>
</evidence>
<sequence>MSVDRRNDRRANRIAHSSPYARPTKHSKQVSTKKSLWSISGLMSFLRFGGAEKDDRAEDLVRSGTSSSSNDEDEDLQVQEQEGPPHIPARQVQLDRNSAPEFVFPLPPGDVPPGHEPSQELVYPPAWDAQQPGPSNGTSHPVTPARQPLYSLNTPPRQTNITPYLQQSPSLAKNLEPVTRFLVEKAGRPLNEFEAAGIVDYIQKNVQSDKPEPFRFSTSPPRGSSPNLTFGTPNGASSDTRTPKKTLSRNPNGILRWQGAGSARPRNRYRSPGFGSRPQGPRIELSPIRTPSTTDAKRRRVGNEAESSTAQKSAPPSSMSTVAFPTSNSTSLTRSTPAINEKTPVPPVPATTLAPAAVVTPKVNGAATPRLRTAGLSVKPTTPAVPSPLRQTWKQNDSPPQPPTRPTRAANYMTGLIKEVTPLKKPDVANPYQTASPVKMPARKPSARRSRPVAEKKEKQPKEPEMTAQAIIEATVPKGSKRARPPPDMERQEKPTREAQDSYVPMTNGHNKTTKSAVTPEEISDQDESPTKKRKTTKPTPVMLSVEEVVEDVEMVQDKSSVCMRPAEIIEPVEDAPPLFATPFSSSTPSPSPQMKTAFGAKTSAPREPSKLRYSYYADKETTSAEEKLMSGAPPAPLMASRDLPKETQTTSSKAKLPPKEAVAAMEVDELPKYSFKLTEAVYPAGPSHVKARIAAASMSRLSLPTFEFKPVAPSINGFNWTSAGIKAPVAATSGTWLCDTCMLENPDSATDKCTICDAPRSGGAAKPAAAPQKTFDWSKTAIKVPPTQHAGTWQCDTCMLSNPDSAKLKCTVCDAARPGATSAPAPIGFDWSAAGLTVQGSSTDTWTCSLCMLKVPTSATKCTVCDAARNTMD</sequence>
<feature type="compositionally biased region" description="Basic and acidic residues" evidence="5">
    <location>
        <begin position="452"/>
        <end position="465"/>
    </location>
</feature>
<feature type="compositionally biased region" description="Polar residues" evidence="5">
    <location>
        <begin position="216"/>
        <end position="240"/>
    </location>
</feature>
<evidence type="ECO:0000256" key="3">
    <source>
        <dbReference type="ARBA" id="ARBA00022833"/>
    </source>
</evidence>
<evidence type="ECO:0000256" key="5">
    <source>
        <dbReference type="SAM" id="MobiDB-lite"/>
    </source>
</evidence>
<feature type="region of interest" description="Disordered" evidence="5">
    <location>
        <begin position="584"/>
        <end position="605"/>
    </location>
</feature>
<feature type="domain" description="RanBP2-type" evidence="6">
    <location>
        <begin position="843"/>
        <end position="872"/>
    </location>
</feature>
<name>A0A0D0BEB7_9AGAM</name>
<feature type="compositionally biased region" description="Polar residues" evidence="5">
    <location>
        <begin position="305"/>
        <end position="338"/>
    </location>
</feature>
<feature type="region of interest" description="Disordered" evidence="5">
    <location>
        <begin position="377"/>
        <end position="408"/>
    </location>
</feature>
<protein>
    <recommendedName>
        <fullName evidence="6">RanBP2-type domain-containing protein</fullName>
    </recommendedName>
</protein>
<dbReference type="SMART" id="SM00547">
    <property type="entry name" value="ZnF_RBZ"/>
    <property type="match status" value="3"/>
</dbReference>
<feature type="region of interest" description="Disordered" evidence="5">
    <location>
        <begin position="111"/>
        <end position="168"/>
    </location>
</feature>
<feature type="region of interest" description="Disordered" evidence="5">
    <location>
        <begin position="625"/>
        <end position="660"/>
    </location>
</feature>
<gene>
    <name evidence="7" type="ORF">CY34DRAFT_798525</name>
</gene>
<dbReference type="Proteomes" id="UP000054485">
    <property type="component" value="Unassembled WGS sequence"/>
</dbReference>
<keyword evidence="3" id="KW-0862">Zinc</keyword>
<dbReference type="Gene3D" id="4.10.1060.10">
    <property type="entry name" value="Zinc finger, RanBP2-type"/>
    <property type="match status" value="3"/>
</dbReference>
<evidence type="ECO:0000259" key="6">
    <source>
        <dbReference type="PROSITE" id="PS50199"/>
    </source>
</evidence>
<dbReference type="InterPro" id="IPR001876">
    <property type="entry name" value="Znf_RanBP2"/>
</dbReference>
<proteinExistence type="predicted"/>
<feature type="region of interest" description="Disordered" evidence="5">
    <location>
        <begin position="50"/>
        <end position="85"/>
    </location>
</feature>
<dbReference type="AlphaFoldDB" id="A0A0D0BEB7"/>
<feature type="compositionally biased region" description="Basic and acidic residues" evidence="5">
    <location>
        <begin position="50"/>
        <end position="61"/>
    </location>
</feature>
<feature type="region of interest" description="Disordered" evidence="5">
    <location>
        <begin position="421"/>
        <end position="540"/>
    </location>
</feature>
<organism evidence="7 8">
    <name type="scientific">Suillus luteus UH-Slu-Lm8-n1</name>
    <dbReference type="NCBI Taxonomy" id="930992"/>
    <lineage>
        <taxon>Eukaryota</taxon>
        <taxon>Fungi</taxon>
        <taxon>Dikarya</taxon>
        <taxon>Basidiomycota</taxon>
        <taxon>Agaricomycotina</taxon>
        <taxon>Agaricomycetes</taxon>
        <taxon>Agaricomycetidae</taxon>
        <taxon>Boletales</taxon>
        <taxon>Suillineae</taxon>
        <taxon>Suillaceae</taxon>
        <taxon>Suillus</taxon>
    </lineage>
</organism>
<feature type="compositionally biased region" description="Basic residues" evidence="5">
    <location>
        <begin position="441"/>
        <end position="451"/>
    </location>
</feature>
<dbReference type="STRING" id="930992.A0A0D0BEB7"/>
<evidence type="ECO:0000256" key="2">
    <source>
        <dbReference type="ARBA" id="ARBA00022771"/>
    </source>
</evidence>
<keyword evidence="1" id="KW-0479">Metal-binding</keyword>
<reference evidence="8" key="2">
    <citation type="submission" date="2015-01" db="EMBL/GenBank/DDBJ databases">
        <title>Evolutionary Origins and Diversification of the Mycorrhizal Mutualists.</title>
        <authorList>
            <consortium name="DOE Joint Genome Institute"/>
            <consortium name="Mycorrhizal Genomics Consortium"/>
            <person name="Kohler A."/>
            <person name="Kuo A."/>
            <person name="Nagy L.G."/>
            <person name="Floudas D."/>
            <person name="Copeland A."/>
            <person name="Barry K.W."/>
            <person name="Cichocki N."/>
            <person name="Veneault-Fourrey C."/>
            <person name="LaButti K."/>
            <person name="Lindquist E.A."/>
            <person name="Lipzen A."/>
            <person name="Lundell T."/>
            <person name="Morin E."/>
            <person name="Murat C."/>
            <person name="Riley R."/>
            <person name="Ohm R."/>
            <person name="Sun H."/>
            <person name="Tunlid A."/>
            <person name="Henrissat B."/>
            <person name="Grigoriev I.V."/>
            <person name="Hibbett D.S."/>
            <person name="Martin F."/>
        </authorList>
    </citation>
    <scope>NUCLEOTIDE SEQUENCE [LARGE SCALE GENOMIC DNA]</scope>
    <source>
        <strain evidence="8">UH-Slu-Lm8-n1</strain>
    </source>
</reference>
<evidence type="ECO:0000313" key="7">
    <source>
        <dbReference type="EMBL" id="KIK48144.1"/>
    </source>
</evidence>
<accession>A0A0D0BEB7</accession>
<keyword evidence="2 4" id="KW-0863">Zinc-finger</keyword>
<evidence type="ECO:0000256" key="4">
    <source>
        <dbReference type="PROSITE-ProRule" id="PRU00322"/>
    </source>
</evidence>
<dbReference type="EMBL" id="KN835140">
    <property type="protein sequence ID" value="KIK48144.1"/>
    <property type="molecule type" value="Genomic_DNA"/>
</dbReference>
<evidence type="ECO:0000313" key="8">
    <source>
        <dbReference type="Proteomes" id="UP000054485"/>
    </source>
</evidence>
<feature type="region of interest" description="Disordered" evidence="5">
    <location>
        <begin position="1"/>
        <end position="33"/>
    </location>
</feature>
<dbReference type="InParanoid" id="A0A0D0BEB7"/>
<feature type="compositionally biased region" description="Polar residues" evidence="5">
    <location>
        <begin position="508"/>
        <end position="517"/>
    </location>
</feature>
<feature type="compositionally biased region" description="Basic and acidic residues" evidence="5">
    <location>
        <begin position="1"/>
        <end position="11"/>
    </location>
</feature>
<feature type="compositionally biased region" description="Polar residues" evidence="5">
    <location>
        <begin position="389"/>
        <end position="398"/>
    </location>
</feature>
<feature type="compositionally biased region" description="Polar residues" evidence="5">
    <location>
        <begin position="132"/>
        <end position="141"/>
    </location>
</feature>
<feature type="region of interest" description="Disordered" evidence="5">
    <location>
        <begin position="210"/>
        <end position="348"/>
    </location>
</feature>
<feature type="compositionally biased region" description="Polar residues" evidence="5">
    <location>
        <begin position="150"/>
        <end position="168"/>
    </location>
</feature>
<dbReference type="GO" id="GO:0008270">
    <property type="term" value="F:zinc ion binding"/>
    <property type="evidence" value="ECO:0007669"/>
    <property type="project" value="UniProtKB-KW"/>
</dbReference>
<dbReference type="Pfam" id="PF00641">
    <property type="entry name" value="Zn_ribbon_RanBP"/>
    <property type="match status" value="2"/>
</dbReference>